<organism evidence="2">
    <name type="scientific">mine drainage metagenome</name>
    <dbReference type="NCBI Taxonomy" id="410659"/>
    <lineage>
        <taxon>unclassified sequences</taxon>
        <taxon>metagenomes</taxon>
        <taxon>ecological metagenomes</taxon>
    </lineage>
</organism>
<feature type="region of interest" description="Disordered" evidence="1">
    <location>
        <begin position="1405"/>
        <end position="1432"/>
    </location>
</feature>
<sequence length="1612" mass="180622">MTTLNLGDIHQARTGLEPHLSSRSPEDWFRMTCQIVVRFGARLRTESHVGVRCDFREDSPSLIVWQTGFWYDHRGGERGGTTNLVQHLQEVRGLIPDPQQGELNEAEWQALCSGGSHARSRSALNPAQAEWRWSQLNWGTAAACKAARGHVSGRRVTNDADREVCLEQQSSVIDYLRSRGLSTAWCQTGTIGTRPLQDTTQEREQQDRGADFLFGIPYWPFAHFLPGTRENLHIDRMCGMQRTFLSHGIDDYHPVRKTGRAMLGPAGMTRIDVPAEPHAGEQPPAGVQPLCDDKGWGASDTTILQLMVQGKKLIFYSEGLESGVSVAQQSGGILHVLWSTSGYKNLAEAILDLDAESMPPADPEEVHILLVDKDKNHDGEKAAAVLGRTLEAIGRKVLYLLPPPPAGLQTVEMQSDGESSPSAGAPSVGAQWFGDWNDVLTEGRMDAALRQALQSAAENLRHAPLNTPEDAATNGENLRYIPVVPRPKLKAIHEVRIEMDMREYRRKHMDDIDLQGVRTYVDSTGAGKTRMLSNLPTPENRKDHLVVSTPQRRDANRILETNRAQNGVYYMRNSRTNFIADENAVKNLILDRLDANDGRPLWTRDANFIADADAIRQKIAYGTLPSCWRDKLQGGVQMELGGALSQENGEMHPDILTRQGHGCSKDCATCPSGGVAQALVQALQKPDEAEESLEALNAPVKNLGPYQSGQGDIVTKKATLGQFLPCAAQLNRLLSYPEKAVCTTTALLQHDKRLFAQSSDIRQDEMPPLMETQEIGWKTFQEAKAATDYWIGSLQFQIGQIPDTTENNKRRKELQQSIVSTKKVMLFYRLIYRHFLDVMADDTLMDPKSITAWLRTKKVQRNIVQPFLKSIRAQKVQLEALFEQPYYPSADSRKKIVPTVFAKHLSLALEHGSIFFIGGAGGVAERKILLLFPAAFGDELNMSHRGETKKCIEIYTASPDMVLVEMSKGVSENLAEDNVHLVWRPLNHTKTALHRDPVTSLQNAQRILLTFWEQGLKVCMLVAKEMAPAMQEWAKQYRPGYENLIGWIGKHHVGHNDWADCDGLVIWSLDLPPISVMAREYLAIRRIFGRNDWADMDEFDNPWDSSRKDYVAFSHLGKEVLARVFANPDFDRFVRWHVTQIVTQANGRLRGVNNLLGDQRKKFCDVYSEIPPIDGLFGTYVDDIIPAEFQSPETLHKQAVERLANVMSCYQINTPVPDGSPTQGEIMKTRTLRMSIRALQKTAKTHGLPGFQSENLREALELLKQSRPDVLDYKIRPGKATEIIVRTDLPIPAPEQPTKDRVFTLLGQLIQQRQESGGGEIQFNARELYRILEPQSIQWTPGLLNMQTVFTRLQQAFPTICVEERTVDRDLEPWTYIRFRPDTPAQILGNAGFPTVGGVYNNSVPHERSPGPGLADGSAAHGESAAIPHTPRTLRNGDVLTLQIQGTRVKAFSGVVDAPGSLPGDPEPSRVFPAFVANDFLNRLLQREGQWRREGGGEIIPSFDHRIGLDYRKQWVHWFCVPEHPVIETLAILTNRVDSYLTLQHPECLSVLPALDVAERELAHRLTEDPLLQALLDDWRDHPGFPRLDLTKPLHITSSAFRIHQAENMSSG</sequence>
<name>E6QGK6_9ZZZZ</name>
<gene>
    <name evidence="2" type="ORF">CARN5_0122</name>
</gene>
<evidence type="ECO:0000313" key="2">
    <source>
        <dbReference type="EMBL" id="CBI06369.1"/>
    </source>
</evidence>
<proteinExistence type="predicted"/>
<dbReference type="EMBL" id="CABP01000172">
    <property type="protein sequence ID" value="CBI06369.1"/>
    <property type="molecule type" value="Genomic_DNA"/>
</dbReference>
<reference evidence="2" key="1">
    <citation type="submission" date="2009-10" db="EMBL/GenBank/DDBJ databases">
        <title>Diversity of trophic interactions inside an arsenic-rich microbial ecosystem.</title>
        <authorList>
            <person name="Bertin P.N."/>
            <person name="Heinrich-Salmeron A."/>
            <person name="Pelletier E."/>
            <person name="Goulhen-Chollet F."/>
            <person name="Arsene-Ploetze F."/>
            <person name="Gallien S."/>
            <person name="Calteau A."/>
            <person name="Vallenet D."/>
            <person name="Casiot C."/>
            <person name="Chane-Woon-Ming B."/>
            <person name="Giloteaux L."/>
            <person name="Barakat M."/>
            <person name="Bonnefoy V."/>
            <person name="Bruneel O."/>
            <person name="Chandler M."/>
            <person name="Cleiss J."/>
            <person name="Duran R."/>
            <person name="Elbaz-Poulichet F."/>
            <person name="Fonknechten N."/>
            <person name="Lauga B."/>
            <person name="Mornico D."/>
            <person name="Ortet P."/>
            <person name="Schaeffer C."/>
            <person name="Siguier P."/>
            <person name="Alexander Thil Smith A."/>
            <person name="Van Dorsselaer A."/>
            <person name="Weissenbach J."/>
            <person name="Medigue C."/>
            <person name="Le Paslier D."/>
        </authorList>
    </citation>
    <scope>NUCLEOTIDE SEQUENCE</scope>
</reference>
<evidence type="ECO:0000256" key="1">
    <source>
        <dbReference type="SAM" id="MobiDB-lite"/>
    </source>
</evidence>
<protein>
    <recommendedName>
        <fullName evidence="3">Toprim domain-containing protein</fullName>
    </recommendedName>
</protein>
<accession>E6QGK6</accession>
<comment type="caution">
    <text evidence="2">The sequence shown here is derived from an EMBL/GenBank/DDBJ whole genome shotgun (WGS) entry which is preliminary data.</text>
</comment>
<evidence type="ECO:0008006" key="3">
    <source>
        <dbReference type="Google" id="ProtNLM"/>
    </source>
</evidence>